<keyword evidence="1" id="KW-1133">Transmembrane helix</keyword>
<evidence type="ECO:0000256" key="1">
    <source>
        <dbReference type="SAM" id="Phobius"/>
    </source>
</evidence>
<dbReference type="EMBL" id="UOFG01000004">
    <property type="protein sequence ID" value="VAW57883.1"/>
    <property type="molecule type" value="Genomic_DNA"/>
</dbReference>
<keyword evidence="1" id="KW-0812">Transmembrane</keyword>
<evidence type="ECO:0008006" key="3">
    <source>
        <dbReference type="Google" id="ProtNLM"/>
    </source>
</evidence>
<name>A0A3B0X039_9ZZZZ</name>
<gene>
    <name evidence="2" type="ORF">MNBD_GAMMA11-1997</name>
</gene>
<sequence length="282" mass="33119">MFKRVSPVLFLILTFQLASVYAMSDESEIREVDKKNWLPEIKDTRADIAQSKSVITDIKSKEPFINIQKEKKLVFNNREKKEEKPENEPDFGFLAGVFGLFAMLVEAMFWVIPIVVIFFLYRYREYWLGLIQGESRKEAAQPLPDTLFGLDIRQHSLPDNIEQAALQLWQQNKCREAVSLLYRGSLSSLFNQYRFELSAGATEQDCIRKLEFSEQQAEEDIRTNPQHITDITARISHFKQLTQVWIKVAYAHRLPDERTFRRLCENWNQRFMPGFSSRNRPG</sequence>
<dbReference type="AlphaFoldDB" id="A0A3B0X039"/>
<organism evidence="2">
    <name type="scientific">hydrothermal vent metagenome</name>
    <dbReference type="NCBI Taxonomy" id="652676"/>
    <lineage>
        <taxon>unclassified sequences</taxon>
        <taxon>metagenomes</taxon>
        <taxon>ecological metagenomes</taxon>
    </lineage>
</organism>
<evidence type="ECO:0000313" key="2">
    <source>
        <dbReference type="EMBL" id="VAW57883.1"/>
    </source>
</evidence>
<feature type="transmembrane region" description="Helical" evidence="1">
    <location>
        <begin position="91"/>
        <end position="121"/>
    </location>
</feature>
<reference evidence="2" key="1">
    <citation type="submission" date="2018-06" db="EMBL/GenBank/DDBJ databases">
        <authorList>
            <person name="Zhirakovskaya E."/>
        </authorList>
    </citation>
    <scope>NUCLEOTIDE SEQUENCE</scope>
</reference>
<keyword evidence="1" id="KW-0472">Membrane</keyword>
<protein>
    <recommendedName>
        <fullName evidence="3">DUF4129 domain-containing protein</fullName>
    </recommendedName>
</protein>
<accession>A0A3B0X039</accession>
<proteinExistence type="predicted"/>